<dbReference type="HOGENOM" id="CLU_2770513_0_0_11"/>
<keyword evidence="2" id="KW-1185">Reference proteome</keyword>
<proteinExistence type="predicted"/>
<accession>W5WJB2</accession>
<name>W5WJB2_9PSEU</name>
<dbReference type="RefSeq" id="WP_025358275.1">
    <property type="nucleotide sequence ID" value="NZ_CP007155.1"/>
</dbReference>
<sequence>MSLRARIDKWLAASPPPKPVHREQVEALAELFGPASQAADALKIAASMQKSRFHHEPGGITVEDKGKKK</sequence>
<reference evidence="1 2" key="1">
    <citation type="journal article" date="2014" name="BMC Genomics">
        <title>Complete genome sequence of producer of the glycopeptide antibiotic Aculeximycin Kutzneria albida DSM 43870T, a representative of minor genus of Pseudonocardiaceae.</title>
        <authorList>
            <person name="Rebets Y."/>
            <person name="Tokovenko B."/>
            <person name="Lushchyk I."/>
            <person name="Ruckert C."/>
            <person name="Zaburannyi N."/>
            <person name="Bechthold A."/>
            <person name="Kalinowski J."/>
            <person name="Luzhetskyy A."/>
        </authorList>
    </citation>
    <scope>NUCLEOTIDE SEQUENCE [LARGE SCALE GENOMIC DNA]</scope>
    <source>
        <strain evidence="1">DSM 43870</strain>
    </source>
</reference>
<evidence type="ECO:0000313" key="2">
    <source>
        <dbReference type="Proteomes" id="UP000019225"/>
    </source>
</evidence>
<dbReference type="STRING" id="1449976.KALB_4887"/>
<dbReference type="EMBL" id="CP007155">
    <property type="protein sequence ID" value="AHH98249.1"/>
    <property type="molecule type" value="Genomic_DNA"/>
</dbReference>
<organism evidence="1 2">
    <name type="scientific">Kutzneria albida DSM 43870</name>
    <dbReference type="NCBI Taxonomy" id="1449976"/>
    <lineage>
        <taxon>Bacteria</taxon>
        <taxon>Bacillati</taxon>
        <taxon>Actinomycetota</taxon>
        <taxon>Actinomycetes</taxon>
        <taxon>Pseudonocardiales</taxon>
        <taxon>Pseudonocardiaceae</taxon>
        <taxon>Kutzneria</taxon>
    </lineage>
</organism>
<protein>
    <submittedName>
        <fullName evidence="1">Uncharacterized protein</fullName>
    </submittedName>
</protein>
<evidence type="ECO:0000313" key="1">
    <source>
        <dbReference type="EMBL" id="AHH98249.1"/>
    </source>
</evidence>
<gene>
    <name evidence="1" type="ORF">KALB_4887</name>
</gene>
<dbReference type="KEGG" id="kal:KALB_4887"/>
<dbReference type="Proteomes" id="UP000019225">
    <property type="component" value="Chromosome"/>
</dbReference>
<dbReference type="AlphaFoldDB" id="W5WJB2"/>